<dbReference type="PIRSF" id="PIRSF006603">
    <property type="entry name" value="DinF"/>
    <property type="match status" value="1"/>
</dbReference>
<reference evidence="13 14" key="1">
    <citation type="submission" date="2014-04" db="EMBL/GenBank/DDBJ databases">
        <title>Draft genome sequence of Photobacterium halotolerans S2753: a solonamide, ngercheumicin and holomycin producer.</title>
        <authorList>
            <person name="Machado H.R."/>
            <person name="Gram L."/>
        </authorList>
    </citation>
    <scope>NUCLEOTIDE SEQUENCE [LARGE SCALE GENOMIC DNA]</scope>
    <source>
        <strain evidence="13 14">S2753</strain>
    </source>
</reference>
<dbReference type="Pfam" id="PF01554">
    <property type="entry name" value="MatE"/>
    <property type="match status" value="2"/>
</dbReference>
<feature type="transmembrane region" description="Helical" evidence="12">
    <location>
        <begin position="187"/>
        <end position="213"/>
    </location>
</feature>
<feature type="transmembrane region" description="Helical" evidence="12">
    <location>
        <begin position="392"/>
        <end position="412"/>
    </location>
</feature>
<evidence type="ECO:0000256" key="6">
    <source>
        <dbReference type="ARBA" id="ARBA00022692"/>
    </source>
</evidence>
<dbReference type="OrthoDB" id="9780160at2"/>
<feature type="transmembrane region" description="Helical" evidence="12">
    <location>
        <begin position="53"/>
        <end position="73"/>
    </location>
</feature>
<comment type="subcellular location">
    <subcellularLocation>
        <location evidence="1">Cell inner membrane</location>
        <topology evidence="1">Multi-pass membrane protein</topology>
    </subcellularLocation>
</comment>
<dbReference type="AlphaFoldDB" id="A0A066RLP5"/>
<keyword evidence="14" id="KW-1185">Reference proteome</keyword>
<comment type="caution">
    <text evidence="13">The sequence shown here is derived from an EMBL/GenBank/DDBJ whole genome shotgun (WGS) entry which is preliminary data.</text>
</comment>
<keyword evidence="3" id="KW-0813">Transport</keyword>
<evidence type="ECO:0000256" key="4">
    <source>
        <dbReference type="ARBA" id="ARBA00022449"/>
    </source>
</evidence>
<feature type="transmembrane region" description="Helical" evidence="12">
    <location>
        <begin position="317"/>
        <end position="336"/>
    </location>
</feature>
<evidence type="ECO:0000256" key="1">
    <source>
        <dbReference type="ARBA" id="ARBA00004429"/>
    </source>
</evidence>
<accession>A0A066RLP5</accession>
<evidence type="ECO:0000313" key="14">
    <source>
        <dbReference type="Proteomes" id="UP000027192"/>
    </source>
</evidence>
<dbReference type="EMBL" id="JMIB01000023">
    <property type="protein sequence ID" value="KDM91370.1"/>
    <property type="molecule type" value="Genomic_DNA"/>
</dbReference>
<keyword evidence="4" id="KW-0050">Antiport</keyword>
<gene>
    <name evidence="13" type="ORF">EA58_12455</name>
</gene>
<evidence type="ECO:0000313" key="13">
    <source>
        <dbReference type="EMBL" id="KDM91370.1"/>
    </source>
</evidence>
<evidence type="ECO:0000256" key="2">
    <source>
        <dbReference type="ARBA" id="ARBA00013489"/>
    </source>
</evidence>
<evidence type="ECO:0000256" key="7">
    <source>
        <dbReference type="ARBA" id="ARBA00022989"/>
    </source>
</evidence>
<proteinExistence type="predicted"/>
<keyword evidence="6 12" id="KW-0812">Transmembrane</keyword>
<dbReference type="GO" id="GO:0006811">
    <property type="term" value="P:monoatomic ion transport"/>
    <property type="evidence" value="ECO:0007669"/>
    <property type="project" value="UniProtKB-KW"/>
</dbReference>
<evidence type="ECO:0000256" key="10">
    <source>
        <dbReference type="ARBA" id="ARBA00030855"/>
    </source>
</evidence>
<dbReference type="PANTHER" id="PTHR43298">
    <property type="entry name" value="MULTIDRUG RESISTANCE PROTEIN NORM-RELATED"/>
    <property type="match status" value="1"/>
</dbReference>
<dbReference type="CDD" id="cd13131">
    <property type="entry name" value="MATE_NorM_like"/>
    <property type="match status" value="1"/>
</dbReference>
<dbReference type="GO" id="GO:0015297">
    <property type="term" value="F:antiporter activity"/>
    <property type="evidence" value="ECO:0007669"/>
    <property type="project" value="UniProtKB-KW"/>
</dbReference>
<keyword evidence="7 12" id="KW-1133">Transmembrane helix</keyword>
<evidence type="ECO:0000256" key="11">
    <source>
        <dbReference type="ARBA" id="ARBA00031636"/>
    </source>
</evidence>
<dbReference type="Proteomes" id="UP000027192">
    <property type="component" value="Unassembled WGS sequence"/>
</dbReference>
<evidence type="ECO:0000256" key="8">
    <source>
        <dbReference type="ARBA" id="ARBA00023065"/>
    </source>
</evidence>
<keyword evidence="9 12" id="KW-0472">Membrane</keyword>
<name>A0A066RLP5_9GAMM</name>
<feature type="transmembrane region" description="Helical" evidence="12">
    <location>
        <begin position="418"/>
        <end position="441"/>
    </location>
</feature>
<feature type="transmembrane region" description="Helical" evidence="12">
    <location>
        <begin position="153"/>
        <end position="175"/>
    </location>
</feature>
<dbReference type="STRING" id="1654360.EA58_12455"/>
<dbReference type="PANTHER" id="PTHR43298:SF2">
    <property type="entry name" value="FMN_FAD EXPORTER YEEO-RELATED"/>
    <property type="match status" value="1"/>
</dbReference>
<dbReference type="GO" id="GO:0042910">
    <property type="term" value="F:xenobiotic transmembrane transporter activity"/>
    <property type="evidence" value="ECO:0007669"/>
    <property type="project" value="InterPro"/>
</dbReference>
<dbReference type="InterPro" id="IPR002528">
    <property type="entry name" value="MATE_fam"/>
</dbReference>
<dbReference type="InterPro" id="IPR050222">
    <property type="entry name" value="MATE_MdtK"/>
</dbReference>
<evidence type="ECO:0000256" key="9">
    <source>
        <dbReference type="ARBA" id="ARBA00023136"/>
    </source>
</evidence>
<organism evidence="13 14">
    <name type="scientific">Photobacterium galatheae</name>
    <dbReference type="NCBI Taxonomy" id="1654360"/>
    <lineage>
        <taxon>Bacteria</taxon>
        <taxon>Pseudomonadati</taxon>
        <taxon>Pseudomonadota</taxon>
        <taxon>Gammaproteobacteria</taxon>
        <taxon>Vibrionales</taxon>
        <taxon>Vibrionaceae</taxon>
        <taxon>Photobacterium</taxon>
    </lineage>
</organism>
<evidence type="ECO:0000256" key="12">
    <source>
        <dbReference type="SAM" id="Phobius"/>
    </source>
</evidence>
<feature type="transmembrane region" description="Helical" evidence="12">
    <location>
        <begin position="240"/>
        <end position="263"/>
    </location>
</feature>
<feature type="transmembrane region" description="Helical" evidence="12">
    <location>
        <begin position="93"/>
        <end position="115"/>
    </location>
</feature>
<dbReference type="GO" id="GO:0005886">
    <property type="term" value="C:plasma membrane"/>
    <property type="evidence" value="ECO:0007669"/>
    <property type="project" value="UniProtKB-SubCell"/>
</dbReference>
<dbReference type="InterPro" id="IPR048279">
    <property type="entry name" value="MdtK-like"/>
</dbReference>
<keyword evidence="8" id="KW-0406">Ion transport</keyword>
<evidence type="ECO:0000256" key="5">
    <source>
        <dbReference type="ARBA" id="ARBA00022475"/>
    </source>
</evidence>
<feature type="transmembrane region" description="Helical" evidence="12">
    <location>
        <begin position="275"/>
        <end position="296"/>
    </location>
</feature>
<sequence>MHFYRLETKRLLKLAIPVLIASVAQTAMSFIDTVMAGSVSATDMAAVSVASSIWMPAILFGIGVLLAMVPIVAQLNGSGQKDKIPFQVQHSFLLALLLSVPVILVLYNAGMLIDYMALESVLSEKTIGYLHAVLYAVPALFLFQALRSFSEGLSLTVPGMVIGFIGLLANIPLNWVFVYGKFGAPALGGVGCGVATAIVYWLMFFAMLVYVLVNKKLNRIGLFVTWHKPEVDTVTRQFKLGFPIAAALFFEVSLFAAIALLIAPLGSIVVAAHQIAINFSSLVFMLPMSLGAATSIRVGHQLGEKNFDGARISSHCGIWLGVAVSLTTAVLTVIFREPIGLLYTDNPEVVSLAAQLLFLAAVYQCSDAIQVVAAGALRGYKDMQAIFVRTFIAYWIFGLPTGYILGMTHLITEPMGPHGFWIGNIVGLTAAAIMLTTRLLWLQRQDHDFQLALSVR</sequence>
<dbReference type="NCBIfam" id="TIGR00797">
    <property type="entry name" value="matE"/>
    <property type="match status" value="1"/>
</dbReference>
<keyword evidence="5" id="KW-1003">Cell membrane</keyword>
<feature type="transmembrane region" description="Helical" evidence="12">
    <location>
        <begin position="127"/>
        <end position="146"/>
    </location>
</feature>
<protein>
    <recommendedName>
        <fullName evidence="2">Multidrug resistance protein NorM</fullName>
    </recommendedName>
    <alternativeName>
        <fullName evidence="11">Multidrug-efflux transporter</fullName>
    </alternativeName>
    <alternativeName>
        <fullName evidence="10">Na(+)/drug antiporter</fullName>
    </alternativeName>
</protein>
<dbReference type="RefSeq" id="WP_036752892.1">
    <property type="nucleotide sequence ID" value="NZ_JAGSGC010000010.1"/>
</dbReference>
<evidence type="ECO:0000256" key="3">
    <source>
        <dbReference type="ARBA" id="ARBA00022448"/>
    </source>
</evidence>